<sequence length="85" mass="9804">MEELKDNALHVEMTFTTTKGCGATEEIKLQEALSNSVPDTGAEKKLVRKIDMHLMPTLWIMYILNYVDGKYWKRKNCWNGGRPKS</sequence>
<reference evidence="1" key="1">
    <citation type="submission" date="2016-03" db="EMBL/GenBank/DDBJ databases">
        <title>Updated assembly of Pseudogymnoascus destructans, the fungus causing white-nose syndrome of bats.</title>
        <authorList>
            <person name="Palmer J.M."/>
            <person name="Drees K.P."/>
            <person name="Foster J.T."/>
            <person name="Lindner D.L."/>
        </authorList>
    </citation>
    <scope>NUCLEOTIDE SEQUENCE [LARGE SCALE GENOMIC DNA]</scope>
    <source>
        <strain evidence="1">20631-21</strain>
    </source>
</reference>
<dbReference type="AlphaFoldDB" id="A0A177A4J5"/>
<protein>
    <submittedName>
        <fullName evidence="1">Uncharacterized protein</fullName>
    </submittedName>
</protein>
<dbReference type="RefSeq" id="XP_024321163.1">
    <property type="nucleotide sequence ID" value="XM_024471595.1"/>
</dbReference>
<organism evidence="1">
    <name type="scientific">Pseudogymnoascus destructans</name>
    <dbReference type="NCBI Taxonomy" id="655981"/>
    <lineage>
        <taxon>Eukaryota</taxon>
        <taxon>Fungi</taxon>
        <taxon>Dikarya</taxon>
        <taxon>Ascomycota</taxon>
        <taxon>Pezizomycotina</taxon>
        <taxon>Leotiomycetes</taxon>
        <taxon>Thelebolales</taxon>
        <taxon>Thelebolaceae</taxon>
        <taxon>Pseudogymnoascus</taxon>
    </lineage>
</organism>
<accession>A0A177A4J5</accession>
<dbReference type="VEuPathDB" id="FungiDB:GMDG_03015"/>
<gene>
    <name evidence="1" type="ORF">VC83_08032</name>
</gene>
<evidence type="ECO:0000313" key="1">
    <source>
        <dbReference type="EMBL" id="OAF55864.1"/>
    </source>
</evidence>
<name>A0A177A4J5_9PEZI</name>
<dbReference type="EMBL" id="KV441406">
    <property type="protein sequence ID" value="OAF55864.1"/>
    <property type="molecule type" value="Genomic_DNA"/>
</dbReference>
<dbReference type="Proteomes" id="UP000077154">
    <property type="component" value="Unassembled WGS sequence"/>
</dbReference>
<proteinExistence type="predicted"/>
<dbReference type="GeneID" id="36291075"/>
<dbReference type="OrthoDB" id="4510647at2759"/>